<dbReference type="InterPro" id="IPR001568">
    <property type="entry name" value="RNase_T2-like"/>
</dbReference>
<evidence type="ECO:0000256" key="1">
    <source>
        <dbReference type="ARBA" id="ARBA00007469"/>
    </source>
</evidence>
<dbReference type="Proteomes" id="UP000500791">
    <property type="component" value="Chromosome"/>
</dbReference>
<organism evidence="3 4">
    <name type="scientific">Pontivivens nitratireducens</name>
    <dbReference type="NCBI Taxonomy" id="2758038"/>
    <lineage>
        <taxon>Bacteria</taxon>
        <taxon>Pseudomonadati</taxon>
        <taxon>Pseudomonadota</taxon>
        <taxon>Alphaproteobacteria</taxon>
        <taxon>Rhodobacterales</taxon>
        <taxon>Paracoccaceae</taxon>
        <taxon>Pontivivens</taxon>
    </lineage>
</organism>
<proteinExistence type="inferred from homology"/>
<comment type="similarity">
    <text evidence="1 2">Belongs to the RNase T2 family.</text>
</comment>
<evidence type="ECO:0000313" key="4">
    <source>
        <dbReference type="Proteomes" id="UP000500791"/>
    </source>
</evidence>
<dbReference type="Gene3D" id="3.90.730.10">
    <property type="entry name" value="Ribonuclease T2-like"/>
    <property type="match status" value="1"/>
</dbReference>
<dbReference type="CDD" id="cd01062">
    <property type="entry name" value="RNase_T2_prok"/>
    <property type="match status" value="1"/>
</dbReference>
<evidence type="ECO:0000256" key="2">
    <source>
        <dbReference type="RuleBase" id="RU004328"/>
    </source>
</evidence>
<dbReference type="PROSITE" id="PS00530">
    <property type="entry name" value="RNASE_T2_1"/>
    <property type="match status" value="1"/>
</dbReference>
<keyword evidence="4" id="KW-1185">Reference proteome</keyword>
<accession>A0A6G7VJW5</accession>
<dbReference type="InterPro" id="IPR039378">
    <property type="entry name" value="RNase_T2_prok"/>
</dbReference>
<dbReference type="KEGG" id="mon:G8E03_05310"/>
<reference evidence="3 4" key="1">
    <citation type="submission" date="2020-03" db="EMBL/GenBank/DDBJ databases">
        <title>Complete genome sequence of Monaibacterium sp. ALG8 with diverse plasmids.</title>
        <authorList>
            <person name="Sun C."/>
        </authorList>
    </citation>
    <scope>NUCLEOTIDE SEQUENCE [LARGE SCALE GENOMIC DNA]</scope>
    <source>
        <strain evidence="3 4">ALG8</strain>
    </source>
</reference>
<dbReference type="PANTHER" id="PTHR11240:SF22">
    <property type="entry name" value="RIBONUCLEASE T2"/>
    <property type="match status" value="1"/>
</dbReference>
<gene>
    <name evidence="3" type="ORF">G8E03_05310</name>
</gene>
<dbReference type="AlphaFoldDB" id="A0A6G7VJW5"/>
<dbReference type="InterPro" id="IPR018188">
    <property type="entry name" value="RNase_T2_His_AS_1"/>
</dbReference>
<name>A0A6G7VJW5_9RHOB</name>
<evidence type="ECO:0000313" key="3">
    <source>
        <dbReference type="EMBL" id="QIK40232.1"/>
    </source>
</evidence>
<dbReference type="GO" id="GO:0006401">
    <property type="term" value="P:RNA catabolic process"/>
    <property type="evidence" value="ECO:0007669"/>
    <property type="project" value="UniProtKB-ARBA"/>
</dbReference>
<sequence length="209" mass="23623">MRWFLVFLMLALPVSSQDREQDQAGEFDYYVLSLSWSPSWCAATGDAQGSPQCDRALGFVLHGLWPQYETGWPDYCRTSNGDPSRRQTGAMADIMGTGGSAWHQWQKHGRCSGLRATDYFALSREAYESIERPDILRQVRETLRLDPSVIEAAFLEANDDLEADGVTVTCQDGRIQEVRICLTRDLEPRRCGRDVIRDCSRTASLPPVR</sequence>
<dbReference type="EMBL" id="CP049811">
    <property type="protein sequence ID" value="QIK40232.1"/>
    <property type="molecule type" value="Genomic_DNA"/>
</dbReference>
<dbReference type="GO" id="GO:0033897">
    <property type="term" value="F:ribonuclease T2 activity"/>
    <property type="evidence" value="ECO:0007669"/>
    <property type="project" value="InterPro"/>
</dbReference>
<dbReference type="GO" id="GO:0003723">
    <property type="term" value="F:RNA binding"/>
    <property type="evidence" value="ECO:0007669"/>
    <property type="project" value="InterPro"/>
</dbReference>
<dbReference type="Pfam" id="PF00445">
    <property type="entry name" value="Ribonuclease_T2"/>
    <property type="match status" value="1"/>
</dbReference>
<dbReference type="PANTHER" id="PTHR11240">
    <property type="entry name" value="RIBONUCLEASE T2"/>
    <property type="match status" value="1"/>
</dbReference>
<dbReference type="SUPFAM" id="SSF55895">
    <property type="entry name" value="Ribonuclease Rh-like"/>
    <property type="match status" value="1"/>
</dbReference>
<protein>
    <submittedName>
        <fullName evidence="3">Ribonuclease T2</fullName>
    </submittedName>
</protein>
<dbReference type="InterPro" id="IPR036430">
    <property type="entry name" value="RNase_T2-like_sf"/>
</dbReference>
<dbReference type="RefSeq" id="WP_166189457.1">
    <property type="nucleotide sequence ID" value="NZ_CP049811.1"/>
</dbReference>